<dbReference type="GO" id="GO:0009289">
    <property type="term" value="C:pilus"/>
    <property type="evidence" value="ECO:0007669"/>
    <property type="project" value="InterPro"/>
</dbReference>
<dbReference type="PANTHER" id="PTHR33420:SF4">
    <property type="entry name" value="FIMBRIAL-LIKE PROTEIN FIMF"/>
    <property type="match status" value="1"/>
</dbReference>
<dbReference type="InterPro" id="IPR036937">
    <property type="entry name" value="Adhesion_dom_fimbrial_sf"/>
</dbReference>
<evidence type="ECO:0000313" key="2">
    <source>
        <dbReference type="EMBL" id="EPF81586.1"/>
    </source>
</evidence>
<gene>
    <name evidence="2" type="ORF">F945_00220</name>
</gene>
<evidence type="ECO:0000313" key="3">
    <source>
        <dbReference type="Proteomes" id="UP000014568"/>
    </source>
</evidence>
<dbReference type="PANTHER" id="PTHR33420">
    <property type="entry name" value="FIMBRIAL SUBUNIT ELFA-RELATED"/>
    <property type="match status" value="1"/>
</dbReference>
<keyword evidence="3" id="KW-1185">Reference proteome</keyword>
<name>S3PS48_9GAMM</name>
<evidence type="ECO:0000259" key="1">
    <source>
        <dbReference type="Pfam" id="PF00419"/>
    </source>
</evidence>
<proteinExistence type="predicted"/>
<dbReference type="Gene3D" id="2.60.40.1090">
    <property type="entry name" value="Fimbrial-type adhesion domain"/>
    <property type="match status" value="1"/>
</dbReference>
<dbReference type="HOGENOM" id="CLU_088965_0_0_6"/>
<dbReference type="eggNOG" id="COG3539">
    <property type="taxonomic scope" value="Bacteria"/>
</dbReference>
<dbReference type="InterPro" id="IPR008966">
    <property type="entry name" value="Adhesion_dom_sf"/>
</dbReference>
<feature type="domain" description="Fimbrial-type adhesion" evidence="1">
    <location>
        <begin position="30"/>
        <end position="171"/>
    </location>
</feature>
<dbReference type="EMBL" id="ATGI01000002">
    <property type="protein sequence ID" value="EPF81586.1"/>
    <property type="molecule type" value="Genomic_DNA"/>
</dbReference>
<dbReference type="SUPFAM" id="SSF49401">
    <property type="entry name" value="Bacterial adhesins"/>
    <property type="match status" value="1"/>
</dbReference>
<dbReference type="Proteomes" id="UP000014568">
    <property type="component" value="Unassembled WGS sequence"/>
</dbReference>
<dbReference type="STRING" id="632955.GCA_000829675_02081"/>
<dbReference type="InterPro" id="IPR000259">
    <property type="entry name" value="Adhesion_dom_fimbrial"/>
</dbReference>
<comment type="caution">
    <text evidence="2">The sequence shown here is derived from an EMBL/GenBank/DDBJ whole genome shotgun (WGS) entry which is preliminary data.</text>
</comment>
<dbReference type="Pfam" id="PF00419">
    <property type="entry name" value="Fimbrial"/>
    <property type="match status" value="1"/>
</dbReference>
<dbReference type="RefSeq" id="WP_016654670.1">
    <property type="nucleotide sequence ID" value="NZ_KE340348.1"/>
</dbReference>
<dbReference type="InterPro" id="IPR050263">
    <property type="entry name" value="Bact_Fimbrial_Adh_Pro"/>
</dbReference>
<dbReference type="GO" id="GO:0043709">
    <property type="term" value="P:cell adhesion involved in single-species biofilm formation"/>
    <property type="evidence" value="ECO:0007669"/>
    <property type="project" value="TreeGrafter"/>
</dbReference>
<reference evidence="2 3" key="1">
    <citation type="submission" date="2013-06" db="EMBL/GenBank/DDBJ databases">
        <title>The Genome Sequence of Acinetobacter rudis CIP 110305.</title>
        <authorList>
            <consortium name="The Broad Institute Genome Sequencing Platform"/>
            <consortium name="The Broad Institute Genome Sequencing Center for Infectious Disease"/>
            <person name="Cerqueira G."/>
            <person name="Feldgarden M."/>
            <person name="Courvalin P."/>
            <person name="Perichon B."/>
            <person name="Grillot-Courvalin C."/>
            <person name="Clermont D."/>
            <person name="Rocha E."/>
            <person name="Yoon E.-J."/>
            <person name="Nemec A."/>
            <person name="Young S.K."/>
            <person name="Zeng Q."/>
            <person name="Gargeya S."/>
            <person name="Fitzgerald M."/>
            <person name="Abouelleil A."/>
            <person name="Alvarado L."/>
            <person name="Berlin A.M."/>
            <person name="Chapman S.B."/>
            <person name="Dewar J."/>
            <person name="Goldberg J."/>
            <person name="Griggs A."/>
            <person name="Gujja S."/>
            <person name="Hansen M."/>
            <person name="Howarth C."/>
            <person name="Imamovic A."/>
            <person name="Larimer J."/>
            <person name="McCowan C."/>
            <person name="Murphy C."/>
            <person name="Pearson M."/>
            <person name="Priest M."/>
            <person name="Roberts A."/>
            <person name="Saif S."/>
            <person name="Shea T."/>
            <person name="Sykes S."/>
            <person name="Wortman J."/>
            <person name="Nusbaum C."/>
            <person name="Birren B."/>
        </authorList>
    </citation>
    <scope>NUCLEOTIDE SEQUENCE [LARGE SCALE GENOMIC DNA]</scope>
    <source>
        <strain evidence="2 3">CIP 110305</strain>
    </source>
</reference>
<organism evidence="2 3">
    <name type="scientific">Acinetobacter rudis CIP 110305</name>
    <dbReference type="NCBI Taxonomy" id="421052"/>
    <lineage>
        <taxon>Bacteria</taxon>
        <taxon>Pseudomonadati</taxon>
        <taxon>Pseudomonadota</taxon>
        <taxon>Gammaproteobacteria</taxon>
        <taxon>Moraxellales</taxon>
        <taxon>Moraxellaceae</taxon>
        <taxon>Acinetobacter</taxon>
    </lineage>
</organism>
<protein>
    <recommendedName>
        <fullName evidence="1">Fimbrial-type adhesion domain-containing protein</fullName>
    </recommendedName>
</protein>
<dbReference type="PATRIC" id="fig|421052.3.peg.220"/>
<dbReference type="AlphaFoldDB" id="S3PS48"/>
<accession>S3PS48</accession>
<sequence>MNIIKLLIVGCVLCAPVLHADPLVKINLRFKAMIVDRTCTVSPESQNINVALGTWGTKNMVNVGDQTRPIPFSIRLTDCSAKNVSLSFKGPQDTTNPQFLALSDDSTATNVAIQILDKDRQLLPIETFTKPVAVDTNKNLQLNFFANYFATRKNVTAGTANSTANFVLNYD</sequence>